<dbReference type="InterPro" id="IPR001789">
    <property type="entry name" value="Sig_transdc_resp-reg_receiver"/>
</dbReference>
<evidence type="ECO:0000259" key="8">
    <source>
        <dbReference type="PROSITE" id="PS50110"/>
    </source>
</evidence>
<keyword evidence="4" id="KW-0808">Transferase</keyword>
<dbReference type="EMBL" id="CP138858">
    <property type="protein sequence ID" value="WPJ95601.1"/>
    <property type="molecule type" value="Genomic_DNA"/>
</dbReference>
<proteinExistence type="predicted"/>
<organism evidence="10 11">
    <name type="scientific">Coraliomargarita algicola</name>
    <dbReference type="NCBI Taxonomy" id="3092156"/>
    <lineage>
        <taxon>Bacteria</taxon>
        <taxon>Pseudomonadati</taxon>
        <taxon>Verrucomicrobiota</taxon>
        <taxon>Opitutia</taxon>
        <taxon>Puniceicoccales</taxon>
        <taxon>Coraliomargaritaceae</taxon>
        <taxon>Coraliomargarita</taxon>
    </lineage>
</organism>
<dbReference type="PROSITE" id="PS50112">
    <property type="entry name" value="PAS"/>
    <property type="match status" value="1"/>
</dbReference>
<dbReference type="CDD" id="cd00130">
    <property type="entry name" value="PAS"/>
    <property type="match status" value="1"/>
</dbReference>
<dbReference type="Proteomes" id="UP001324993">
    <property type="component" value="Chromosome"/>
</dbReference>
<evidence type="ECO:0000313" key="10">
    <source>
        <dbReference type="EMBL" id="WPJ95601.1"/>
    </source>
</evidence>
<dbReference type="SUPFAM" id="SSF55785">
    <property type="entry name" value="PYP-like sensor domain (PAS domain)"/>
    <property type="match status" value="1"/>
</dbReference>
<feature type="domain" description="Response regulatory" evidence="8">
    <location>
        <begin position="388"/>
        <end position="504"/>
    </location>
</feature>
<dbReference type="SUPFAM" id="SSF55874">
    <property type="entry name" value="ATPase domain of HSP90 chaperone/DNA topoisomerase II/histidine kinase"/>
    <property type="match status" value="1"/>
</dbReference>
<dbReference type="PROSITE" id="PS50110">
    <property type="entry name" value="RESPONSE_REGULATORY"/>
    <property type="match status" value="1"/>
</dbReference>
<dbReference type="CDD" id="cd00082">
    <property type="entry name" value="HisKA"/>
    <property type="match status" value="1"/>
</dbReference>
<evidence type="ECO:0000256" key="1">
    <source>
        <dbReference type="ARBA" id="ARBA00000085"/>
    </source>
</evidence>
<dbReference type="PANTHER" id="PTHR43047:SF72">
    <property type="entry name" value="OSMOSENSING HISTIDINE PROTEIN KINASE SLN1"/>
    <property type="match status" value="1"/>
</dbReference>
<dbReference type="SUPFAM" id="SSF47384">
    <property type="entry name" value="Homodimeric domain of signal transducing histidine kinase"/>
    <property type="match status" value="1"/>
</dbReference>
<evidence type="ECO:0000256" key="4">
    <source>
        <dbReference type="ARBA" id="ARBA00022679"/>
    </source>
</evidence>
<keyword evidence="11" id="KW-1185">Reference proteome</keyword>
<dbReference type="InterPro" id="IPR035965">
    <property type="entry name" value="PAS-like_dom_sf"/>
</dbReference>
<dbReference type="InterPro" id="IPR036890">
    <property type="entry name" value="HATPase_C_sf"/>
</dbReference>
<keyword evidence="3" id="KW-0597">Phosphoprotein</keyword>
<dbReference type="InterPro" id="IPR005467">
    <property type="entry name" value="His_kinase_dom"/>
</dbReference>
<dbReference type="Gene3D" id="1.10.287.130">
    <property type="match status" value="1"/>
</dbReference>
<dbReference type="Pfam" id="PF00989">
    <property type="entry name" value="PAS"/>
    <property type="match status" value="1"/>
</dbReference>
<evidence type="ECO:0000256" key="5">
    <source>
        <dbReference type="ARBA" id="ARBA00022777"/>
    </source>
</evidence>
<comment type="catalytic activity">
    <reaction evidence="1">
        <text>ATP + protein L-histidine = ADP + protein N-phospho-L-histidine.</text>
        <dbReference type="EC" id="2.7.13.3"/>
    </reaction>
</comment>
<dbReference type="InterPro" id="IPR011006">
    <property type="entry name" value="CheY-like_superfamily"/>
</dbReference>
<dbReference type="InterPro" id="IPR036097">
    <property type="entry name" value="HisK_dim/P_sf"/>
</dbReference>
<dbReference type="InterPro" id="IPR004358">
    <property type="entry name" value="Sig_transdc_His_kin-like_C"/>
</dbReference>
<dbReference type="PROSITE" id="PS50109">
    <property type="entry name" value="HIS_KIN"/>
    <property type="match status" value="1"/>
</dbReference>
<evidence type="ECO:0000256" key="6">
    <source>
        <dbReference type="PROSITE-ProRule" id="PRU00169"/>
    </source>
</evidence>
<sequence length="512" mass="56228">MSDLNTAGPVDFKAIFEAAPDAVVVHDLNNCVLFWNQAAEELYGWSAEEIHGRPITRILYLDRNEREEAMTVLKNGGMWQRELRQLDRNGDEYLVLVRQHLQRCVDGLPQAIVSFNTDVTEQRKLADAQERAHHVRSSSILAGGVAHELNNALAPIMLSSAMLRRSVEGEKAQSMVSMIEKCATKGAALIADLLAFERGKGGGNEIIRVTQIKRGILRACEELVGESIKLQVNINEDLWECRGELSEICSVFQYVIQNACEAMPDGGELTIDVQNRLYDENFENLAPEAKAGAYISFVFTDTGTGIAPEALAHVAEPFFTTKAPTQGFGFGLSNTQATIKGHKGFMVIESRCGVGTSVSIFLPADADSALKVDHVEPYRDPKSGEGELVLVADDEMFVRETIKRTLEDRGYQVIAAQDGTEALAIYSSRLQDIDMVVTNIEMPYMDGPALCRALKKLNPEVKILVSSGHKQAERVQAIQSCGVKEFLAKPYTADSLADRVYSILAGESSQPA</sequence>
<dbReference type="EC" id="2.7.13.3" evidence="2"/>
<name>A0ABZ0RKB6_9BACT</name>
<evidence type="ECO:0000259" key="7">
    <source>
        <dbReference type="PROSITE" id="PS50109"/>
    </source>
</evidence>
<evidence type="ECO:0000256" key="3">
    <source>
        <dbReference type="ARBA" id="ARBA00022553"/>
    </source>
</evidence>
<dbReference type="NCBIfam" id="TIGR00229">
    <property type="entry name" value="sensory_box"/>
    <property type="match status" value="1"/>
</dbReference>
<dbReference type="InterPro" id="IPR013767">
    <property type="entry name" value="PAS_fold"/>
</dbReference>
<dbReference type="Pfam" id="PF00072">
    <property type="entry name" value="Response_reg"/>
    <property type="match status" value="1"/>
</dbReference>
<dbReference type="PRINTS" id="PR00344">
    <property type="entry name" value="BCTRLSENSOR"/>
</dbReference>
<dbReference type="Pfam" id="PF02518">
    <property type="entry name" value="HATPase_c"/>
    <property type="match status" value="1"/>
</dbReference>
<dbReference type="SMART" id="SM00387">
    <property type="entry name" value="HATPase_c"/>
    <property type="match status" value="1"/>
</dbReference>
<dbReference type="SUPFAM" id="SSF52172">
    <property type="entry name" value="CheY-like"/>
    <property type="match status" value="1"/>
</dbReference>
<dbReference type="CDD" id="cd00156">
    <property type="entry name" value="REC"/>
    <property type="match status" value="1"/>
</dbReference>
<dbReference type="InterPro" id="IPR003661">
    <property type="entry name" value="HisK_dim/P_dom"/>
</dbReference>
<dbReference type="InterPro" id="IPR003594">
    <property type="entry name" value="HATPase_dom"/>
</dbReference>
<reference evidence="10 11" key="1">
    <citation type="submission" date="2023-11" db="EMBL/GenBank/DDBJ databases">
        <title>Coraliomargarita sp. nov., isolated from marine algae.</title>
        <authorList>
            <person name="Lee J.K."/>
            <person name="Baek J.H."/>
            <person name="Kim J.M."/>
            <person name="Choi D.G."/>
            <person name="Jeon C.O."/>
        </authorList>
    </citation>
    <scope>NUCLEOTIDE SEQUENCE [LARGE SCALE GENOMIC DNA]</scope>
    <source>
        <strain evidence="10 11">J2-16</strain>
    </source>
</reference>
<dbReference type="PANTHER" id="PTHR43047">
    <property type="entry name" value="TWO-COMPONENT HISTIDINE PROTEIN KINASE"/>
    <property type="match status" value="1"/>
</dbReference>
<dbReference type="SMART" id="SM00091">
    <property type="entry name" value="PAS"/>
    <property type="match status" value="1"/>
</dbReference>
<protein>
    <recommendedName>
        <fullName evidence="2">histidine kinase</fullName>
        <ecNumber evidence="2">2.7.13.3</ecNumber>
    </recommendedName>
</protein>
<feature type="domain" description="Histidine kinase" evidence="7">
    <location>
        <begin position="144"/>
        <end position="366"/>
    </location>
</feature>
<dbReference type="Gene3D" id="3.40.50.2300">
    <property type="match status" value="1"/>
</dbReference>
<gene>
    <name evidence="10" type="ORF">SH580_19470</name>
</gene>
<keyword evidence="5" id="KW-0418">Kinase</keyword>
<accession>A0ABZ0RKB6</accession>
<evidence type="ECO:0000313" key="11">
    <source>
        <dbReference type="Proteomes" id="UP001324993"/>
    </source>
</evidence>
<comment type="caution">
    <text evidence="6">Lacks conserved residue(s) required for the propagation of feature annotation.</text>
</comment>
<dbReference type="SMART" id="SM00448">
    <property type="entry name" value="REC"/>
    <property type="match status" value="1"/>
</dbReference>
<dbReference type="Gene3D" id="3.30.565.10">
    <property type="entry name" value="Histidine kinase-like ATPase, C-terminal domain"/>
    <property type="match status" value="1"/>
</dbReference>
<evidence type="ECO:0000259" key="9">
    <source>
        <dbReference type="PROSITE" id="PS50112"/>
    </source>
</evidence>
<evidence type="ECO:0000256" key="2">
    <source>
        <dbReference type="ARBA" id="ARBA00012438"/>
    </source>
</evidence>
<dbReference type="SMART" id="SM00388">
    <property type="entry name" value="HisKA"/>
    <property type="match status" value="1"/>
</dbReference>
<dbReference type="RefSeq" id="WP_319832480.1">
    <property type="nucleotide sequence ID" value="NZ_CP138858.1"/>
</dbReference>
<feature type="domain" description="PAS" evidence="9">
    <location>
        <begin position="8"/>
        <end position="53"/>
    </location>
</feature>
<dbReference type="Pfam" id="PF00512">
    <property type="entry name" value="HisKA"/>
    <property type="match status" value="1"/>
</dbReference>
<dbReference type="Gene3D" id="3.30.450.20">
    <property type="entry name" value="PAS domain"/>
    <property type="match status" value="1"/>
</dbReference>
<dbReference type="InterPro" id="IPR000014">
    <property type="entry name" value="PAS"/>
</dbReference>